<dbReference type="AlphaFoldDB" id="A0A077X3H7"/>
<proteinExistence type="predicted"/>
<feature type="region of interest" description="Disordered" evidence="1">
    <location>
        <begin position="1"/>
        <end position="31"/>
    </location>
</feature>
<accession>A0A077X3H7</accession>
<dbReference type="EMBL" id="LK023385">
    <property type="protein sequence ID" value="CDS13838.1"/>
    <property type="molecule type" value="Genomic_DNA"/>
</dbReference>
<feature type="compositionally biased region" description="Polar residues" evidence="1">
    <location>
        <begin position="1"/>
        <end position="17"/>
    </location>
</feature>
<name>A0A077X3H7_9FUNG</name>
<evidence type="ECO:0000313" key="2">
    <source>
        <dbReference type="EMBL" id="CDS13838.1"/>
    </source>
</evidence>
<dbReference type="OrthoDB" id="2287388at2759"/>
<evidence type="ECO:0000256" key="1">
    <source>
        <dbReference type="SAM" id="MobiDB-lite"/>
    </source>
</evidence>
<gene>
    <name evidence="2" type="ORF">LRAMOSA06012</name>
</gene>
<reference evidence="2" key="1">
    <citation type="journal article" date="2014" name="Genome Announc.">
        <title>De novo whole-genome sequence and genome annotation of Lichtheimia ramosa.</title>
        <authorList>
            <person name="Linde J."/>
            <person name="Schwartze V."/>
            <person name="Binder U."/>
            <person name="Lass-Florl C."/>
            <person name="Voigt K."/>
            <person name="Horn F."/>
        </authorList>
    </citation>
    <scope>NUCLEOTIDE SEQUENCE</scope>
    <source>
        <strain evidence="2">JMRC FSU:6197</strain>
    </source>
</reference>
<organism evidence="2">
    <name type="scientific">Lichtheimia ramosa</name>
    <dbReference type="NCBI Taxonomy" id="688394"/>
    <lineage>
        <taxon>Eukaryota</taxon>
        <taxon>Fungi</taxon>
        <taxon>Fungi incertae sedis</taxon>
        <taxon>Mucoromycota</taxon>
        <taxon>Mucoromycotina</taxon>
        <taxon>Mucoromycetes</taxon>
        <taxon>Mucorales</taxon>
        <taxon>Lichtheimiaceae</taxon>
        <taxon>Lichtheimia</taxon>
    </lineage>
</organism>
<protein>
    <submittedName>
        <fullName evidence="2">Uncharacterized protein</fullName>
    </submittedName>
</protein>
<sequence length="114" mass="12749">MDNNPGQQQQPKSTPSHHSNDNDHPPPSYAEVAGMEVPFSYVPVQIAYTWSIHIHTASAPSTENRSSAPHSHYRAIVIEQEEVAPLLSPIDIERQFPVAALFFIFGWYVNPSLI</sequence>